<evidence type="ECO:0000256" key="3">
    <source>
        <dbReference type="SAM" id="SignalP"/>
    </source>
</evidence>
<accession>A0A0M8MGF1</accession>
<keyword evidence="6" id="KW-1185">Reference proteome</keyword>
<name>A0A0M8MGF1_9MICO</name>
<sequence length="1009" mass="102469">MERRRSRTRTALTSVAGAVIAALVVVGAAPAIAADATPTPTPTATGSSAPTDAATTTPDPTDAATTTPDPTPAEGTSPAATETPVATPEPTPTAPTRAVRSTSATTQTVAPMTVTTSSMSVVVRKRALANPTTLAGDLDQTIGKDYSGTVGARFRLWTYSDYAAGPRSATDYACTITAGGSCTITIPDAGGVNLNKRFWVVEEAPVAGSEAAKTYINPQMLVGAFSGPTKRLYVVGITKAASAGATITMPFTANTANGGTQIASADLGNSISTAEGASFGAVANSWKNPTVAPKCEPARLRIALVLDQSASINSDQWKQFRDALVSDGGVLQLLRNANAEVSILGFGTNASSGGNGWMFGETGPALLPGDYPTLIPTSRPGGDRNATNWDAALSTIQNVNKTHKYDQVLFITDGAPNYILDGTGVSDFNVTLRSLEAPIYAANALKNAGTRVVAVGVGNGITGAGANLRAVSGESPGSDYFQTASWDDVKKQLAQIVQAATCQLPIEVSKTTIDASGKTTTTAGGWAFTAAKTAGDGALQGTATQTTTAGVNGTADWTLRFTQPTEQSASVTLTETLQTGWTLTKVQCAIGAGPLQDQTVVDGKSVTITGLSTASEKLSCVFTNTEKKKEATVTVDKVWQVKDSSGVVIGTYREPAEPGAAALPAGLSASPTIGGQPAQWGVARTGYVSGATVALDENVTIDRTALPGCVLTSKALTRAAGKDVNASLPYTATLAEGANAFTMTNVVTCTQTISLVKTVGYGSAATDAWTLSATKPAGSNALAGPSGTYRADKPVSGAVSTGVAYTLAEAGGPKEYVAAGAWTCVAGSTAVPVTASTVTVPLGQTVECTVVNTTAKLTILKEVVGQALPPGDWTLTADPGAGSGLTAKTAVGASQASAANTFEVKPGTAYTLSEAPTAGDGAIAYRQLALERQLADGSWVAVDSDRVTVPAGSHATYRFVNDRVPAVVLPLTGGASTDAFLLGGLAVLLLAGALAAWNLRSRFALRRSA</sequence>
<dbReference type="PATRIC" id="fig|84292.3.peg.101"/>
<proteinExistence type="predicted"/>
<feature type="signal peptide" evidence="3">
    <location>
        <begin position="1"/>
        <end position="33"/>
    </location>
</feature>
<dbReference type="SUPFAM" id="SSF53300">
    <property type="entry name" value="vWA-like"/>
    <property type="match status" value="1"/>
</dbReference>
<dbReference type="KEGG" id="mcw:A8L33_05815"/>
<evidence type="ECO:0000256" key="2">
    <source>
        <dbReference type="SAM" id="Phobius"/>
    </source>
</evidence>
<feature type="domain" description="VWFA" evidence="4">
    <location>
        <begin position="301"/>
        <end position="496"/>
    </location>
</feature>
<feature type="compositionally biased region" description="Low complexity" evidence="1">
    <location>
        <begin position="33"/>
        <end position="86"/>
    </location>
</feature>
<keyword evidence="2" id="KW-1133">Transmembrane helix</keyword>
<evidence type="ECO:0000256" key="1">
    <source>
        <dbReference type="SAM" id="MobiDB-lite"/>
    </source>
</evidence>
<feature type="transmembrane region" description="Helical" evidence="2">
    <location>
        <begin position="979"/>
        <end position="999"/>
    </location>
</feature>
<keyword evidence="3" id="KW-0732">Signal</keyword>
<gene>
    <name evidence="5" type="ORF">XI38_00470</name>
</gene>
<dbReference type="Proteomes" id="UP000037737">
    <property type="component" value="Unassembled WGS sequence"/>
</dbReference>
<dbReference type="PROSITE" id="PS50234">
    <property type="entry name" value="VWFA"/>
    <property type="match status" value="1"/>
</dbReference>
<dbReference type="Gene3D" id="3.40.50.410">
    <property type="entry name" value="von Willebrand factor, type A domain"/>
    <property type="match status" value="1"/>
</dbReference>
<feature type="chain" id="PRO_5005818338" description="VWFA domain-containing protein" evidence="3">
    <location>
        <begin position="34"/>
        <end position="1009"/>
    </location>
</feature>
<dbReference type="EMBL" id="LAVO01000001">
    <property type="protein sequence ID" value="KOS11956.1"/>
    <property type="molecule type" value="Genomic_DNA"/>
</dbReference>
<evidence type="ECO:0000313" key="5">
    <source>
        <dbReference type="EMBL" id="KOS11956.1"/>
    </source>
</evidence>
<keyword evidence="2" id="KW-0472">Membrane</keyword>
<dbReference type="CDD" id="cd00198">
    <property type="entry name" value="vWFA"/>
    <property type="match status" value="1"/>
</dbReference>
<feature type="region of interest" description="Disordered" evidence="1">
    <location>
        <begin position="33"/>
        <end position="112"/>
    </location>
</feature>
<reference evidence="5" key="1">
    <citation type="submission" date="2015-04" db="EMBL/GenBank/DDBJ databases">
        <title>Complete genome sequence of Microbacterium chocolatum SIT 101, a bacterium enantioselectively hydrolyzing mesomeric diesters.</title>
        <authorList>
            <person name="Li X."/>
            <person name="Xu Y."/>
        </authorList>
    </citation>
    <scope>NUCLEOTIDE SEQUENCE [LARGE SCALE GENOMIC DNA]</scope>
    <source>
        <strain evidence="5">SIT 101</strain>
    </source>
</reference>
<organism evidence="5 6">
    <name type="scientific">Microbacterium aurantiacum</name>
    <dbReference type="NCBI Taxonomy" id="162393"/>
    <lineage>
        <taxon>Bacteria</taxon>
        <taxon>Bacillati</taxon>
        <taxon>Actinomycetota</taxon>
        <taxon>Actinomycetes</taxon>
        <taxon>Micrococcales</taxon>
        <taxon>Microbacteriaceae</taxon>
        <taxon>Microbacterium</taxon>
    </lineage>
</organism>
<evidence type="ECO:0000259" key="4">
    <source>
        <dbReference type="PROSITE" id="PS50234"/>
    </source>
</evidence>
<evidence type="ECO:0000313" key="6">
    <source>
        <dbReference type="Proteomes" id="UP000037737"/>
    </source>
</evidence>
<protein>
    <recommendedName>
        <fullName evidence="4">VWFA domain-containing protein</fullName>
    </recommendedName>
</protein>
<comment type="caution">
    <text evidence="5">The sequence shown here is derived from an EMBL/GenBank/DDBJ whole genome shotgun (WGS) entry which is preliminary data.</text>
</comment>
<dbReference type="InterPro" id="IPR002035">
    <property type="entry name" value="VWF_A"/>
</dbReference>
<dbReference type="AlphaFoldDB" id="A0A0M8MGF1"/>
<dbReference type="InterPro" id="IPR036465">
    <property type="entry name" value="vWFA_dom_sf"/>
</dbReference>
<dbReference type="InterPro" id="IPR055371">
    <property type="entry name" value="SpaA_PFL_dom_4"/>
</dbReference>
<feature type="compositionally biased region" description="Low complexity" evidence="1">
    <location>
        <begin position="94"/>
        <end position="112"/>
    </location>
</feature>
<dbReference type="Pfam" id="PF24514">
    <property type="entry name" value="SpaA_4"/>
    <property type="match status" value="1"/>
</dbReference>
<dbReference type="OrthoDB" id="134475at2"/>
<keyword evidence="2" id="KW-0812">Transmembrane</keyword>